<dbReference type="AlphaFoldDB" id="A0AAD7CQ79"/>
<feature type="coiled-coil region" evidence="1">
    <location>
        <begin position="313"/>
        <end position="347"/>
    </location>
</feature>
<organism evidence="2 3">
    <name type="scientific">Mycena rosella</name>
    <name type="common">Pink bonnet</name>
    <name type="synonym">Agaricus rosellus</name>
    <dbReference type="NCBI Taxonomy" id="1033263"/>
    <lineage>
        <taxon>Eukaryota</taxon>
        <taxon>Fungi</taxon>
        <taxon>Dikarya</taxon>
        <taxon>Basidiomycota</taxon>
        <taxon>Agaricomycotina</taxon>
        <taxon>Agaricomycetes</taxon>
        <taxon>Agaricomycetidae</taxon>
        <taxon>Agaricales</taxon>
        <taxon>Marasmiineae</taxon>
        <taxon>Mycenaceae</taxon>
        <taxon>Mycena</taxon>
    </lineage>
</organism>
<sequence>MLLLIKTQVDESCLGMMKGAFDGALAPISAANSTLQSMGFSTIWNAVKSDCTSVSSYLKIANTPGSRNIDDQVPIPNNLTTAQRQSSYSAVCNAATSAVGQNAIQADIQATTANSLAISQTFQNILNKLTFIDSQNLNNGVRFAPKWQAIAQNWTNILWASRTTASNTAAYCTEFTTVIMPFVANLTGPIPASLSVQVLTQYSDMASSLGDAAQATSQAFTALNDSINAFTSTFQTFALKQQQADQQMITQLTGNIKSLQSQIASYNIKIAAVSAALGVTVLGTAAGVTAFPVFAPIIALVGLFAAAGEAAALGVLEHDLSNAKNQLASDQNQVTALQNQLAQIAAANSTLHSIAASTQTMGQQLEGFSAVWAAVKSDCTAVSQYLTFANTPLARAIPQIFWGTINNVHCVYEGIAIGLQNYAIGITNSGIPPPSKRGLGGPANFAETLRADVQALVASARAKAEA</sequence>
<evidence type="ECO:0000313" key="3">
    <source>
        <dbReference type="Proteomes" id="UP001221757"/>
    </source>
</evidence>
<evidence type="ECO:0000256" key="1">
    <source>
        <dbReference type="SAM" id="Coils"/>
    </source>
</evidence>
<reference evidence="2" key="1">
    <citation type="submission" date="2023-03" db="EMBL/GenBank/DDBJ databases">
        <title>Massive genome expansion in bonnet fungi (Mycena s.s.) driven by repeated elements and novel gene families across ecological guilds.</title>
        <authorList>
            <consortium name="Lawrence Berkeley National Laboratory"/>
            <person name="Harder C.B."/>
            <person name="Miyauchi S."/>
            <person name="Viragh M."/>
            <person name="Kuo A."/>
            <person name="Thoen E."/>
            <person name="Andreopoulos B."/>
            <person name="Lu D."/>
            <person name="Skrede I."/>
            <person name="Drula E."/>
            <person name="Henrissat B."/>
            <person name="Morin E."/>
            <person name="Kohler A."/>
            <person name="Barry K."/>
            <person name="LaButti K."/>
            <person name="Morin E."/>
            <person name="Salamov A."/>
            <person name="Lipzen A."/>
            <person name="Mereny Z."/>
            <person name="Hegedus B."/>
            <person name="Baldrian P."/>
            <person name="Stursova M."/>
            <person name="Weitz H."/>
            <person name="Taylor A."/>
            <person name="Grigoriev I.V."/>
            <person name="Nagy L.G."/>
            <person name="Martin F."/>
            <person name="Kauserud H."/>
        </authorList>
    </citation>
    <scope>NUCLEOTIDE SEQUENCE</scope>
    <source>
        <strain evidence="2">CBHHK067</strain>
    </source>
</reference>
<proteinExistence type="predicted"/>
<keyword evidence="1" id="KW-0175">Coiled coil</keyword>
<dbReference type="SUPFAM" id="SSF58100">
    <property type="entry name" value="Bacterial hemolysins"/>
    <property type="match status" value="1"/>
</dbReference>
<evidence type="ECO:0000313" key="2">
    <source>
        <dbReference type="EMBL" id="KAJ7657936.1"/>
    </source>
</evidence>
<keyword evidence="3" id="KW-1185">Reference proteome</keyword>
<gene>
    <name evidence="2" type="ORF">B0H17DRAFT_1213399</name>
</gene>
<accession>A0AAD7CQ79</accession>
<dbReference type="Proteomes" id="UP001221757">
    <property type="component" value="Unassembled WGS sequence"/>
</dbReference>
<dbReference type="EMBL" id="JARKIE010000286">
    <property type="protein sequence ID" value="KAJ7657936.1"/>
    <property type="molecule type" value="Genomic_DNA"/>
</dbReference>
<comment type="caution">
    <text evidence="2">The sequence shown here is derived from an EMBL/GenBank/DDBJ whole genome shotgun (WGS) entry which is preliminary data.</text>
</comment>
<dbReference type="Gene3D" id="1.20.1170.10">
    <property type="match status" value="1"/>
</dbReference>
<protein>
    <submittedName>
        <fullName evidence="2">Uncharacterized protein</fullName>
    </submittedName>
</protein>
<name>A0AAD7CQ79_MYCRO</name>